<protein>
    <submittedName>
        <fullName evidence="2">Uncharacterized protein</fullName>
    </submittedName>
</protein>
<reference evidence="2" key="2">
    <citation type="submission" date="2020-05" db="UniProtKB">
        <authorList>
            <consortium name="EnsemblMetazoa"/>
        </authorList>
    </citation>
    <scope>IDENTIFICATION</scope>
    <source>
        <strain evidence="2">IAEA</strain>
    </source>
</reference>
<reference evidence="3" key="1">
    <citation type="submission" date="2014-03" db="EMBL/GenBank/DDBJ databases">
        <authorList>
            <person name="Aksoy S."/>
            <person name="Warren W."/>
            <person name="Wilson R.K."/>
        </authorList>
    </citation>
    <scope>NUCLEOTIDE SEQUENCE [LARGE SCALE GENOMIC DNA]</scope>
    <source>
        <strain evidence="3">IAEA</strain>
    </source>
</reference>
<keyword evidence="3" id="KW-1185">Reference proteome</keyword>
<feature type="transmembrane region" description="Helical" evidence="1">
    <location>
        <begin position="45"/>
        <end position="66"/>
    </location>
</feature>
<dbReference type="AlphaFoldDB" id="A0A1A9WIY6"/>
<dbReference type="Proteomes" id="UP000091820">
    <property type="component" value="Unassembled WGS sequence"/>
</dbReference>
<evidence type="ECO:0000256" key="1">
    <source>
        <dbReference type="SAM" id="Phobius"/>
    </source>
</evidence>
<name>A0A1A9WIY6_9MUSC</name>
<feature type="transmembrane region" description="Helical" evidence="1">
    <location>
        <begin position="112"/>
        <end position="141"/>
    </location>
</feature>
<keyword evidence="1" id="KW-0812">Transmembrane</keyword>
<dbReference type="EnsemblMetazoa" id="GBRI021515-RA">
    <property type="protein sequence ID" value="GBRI021515-PA"/>
    <property type="gene ID" value="GBRI021515"/>
</dbReference>
<keyword evidence="1" id="KW-0472">Membrane</keyword>
<keyword evidence="1" id="KW-1133">Transmembrane helix</keyword>
<feature type="transmembrane region" description="Helical" evidence="1">
    <location>
        <begin position="206"/>
        <end position="223"/>
    </location>
</feature>
<organism evidence="2 3">
    <name type="scientific">Glossina brevipalpis</name>
    <dbReference type="NCBI Taxonomy" id="37001"/>
    <lineage>
        <taxon>Eukaryota</taxon>
        <taxon>Metazoa</taxon>
        <taxon>Ecdysozoa</taxon>
        <taxon>Arthropoda</taxon>
        <taxon>Hexapoda</taxon>
        <taxon>Insecta</taxon>
        <taxon>Pterygota</taxon>
        <taxon>Neoptera</taxon>
        <taxon>Endopterygota</taxon>
        <taxon>Diptera</taxon>
        <taxon>Brachycera</taxon>
        <taxon>Muscomorpha</taxon>
        <taxon>Hippoboscoidea</taxon>
        <taxon>Glossinidae</taxon>
        <taxon>Glossina</taxon>
    </lineage>
</organism>
<feature type="transmembrane region" description="Helical" evidence="1">
    <location>
        <begin position="18"/>
        <end position="38"/>
    </location>
</feature>
<accession>A0A1A9WIY6</accession>
<sequence>MSSKEGMIEWIKLYDARIVDGCLVVIAILVIFNALAYLDQSYDNCNLLILFDFSIGFRVVLLSATIENFFGLVKDAVVVNCSEGFLEVVVKILCGFSKDLGLFEVDQEFQGFFVVVVVNLVLTNSVMTLVRVDFFVCGFAVVVHDQVNVFEAVLLLTDVVLLSALLFVLDFWVVLPVVAIDCFTLVAPNVVKMLSVELVLLESDVNGVFVVDCFVVVCFVVTVEEKQKRISRKDCLRQYDLYTVQAVKPSPDIRFLFVDVGTFPASFSSFSLKHVSISSMSLLRQCGLYTVQAVKPSPDIRVCSS</sequence>
<proteinExistence type="predicted"/>
<dbReference type="VEuPathDB" id="VectorBase:GBRI021515"/>
<evidence type="ECO:0000313" key="3">
    <source>
        <dbReference type="Proteomes" id="UP000091820"/>
    </source>
</evidence>
<feature type="transmembrane region" description="Helical" evidence="1">
    <location>
        <begin position="153"/>
        <end position="186"/>
    </location>
</feature>
<evidence type="ECO:0000313" key="2">
    <source>
        <dbReference type="EnsemblMetazoa" id="GBRI021515-PA"/>
    </source>
</evidence>